<organism evidence="1 2">
    <name type="scientific">Portunus trituberculatus</name>
    <name type="common">Swimming crab</name>
    <name type="synonym">Neptunus trituberculatus</name>
    <dbReference type="NCBI Taxonomy" id="210409"/>
    <lineage>
        <taxon>Eukaryota</taxon>
        <taxon>Metazoa</taxon>
        <taxon>Ecdysozoa</taxon>
        <taxon>Arthropoda</taxon>
        <taxon>Crustacea</taxon>
        <taxon>Multicrustacea</taxon>
        <taxon>Malacostraca</taxon>
        <taxon>Eumalacostraca</taxon>
        <taxon>Eucarida</taxon>
        <taxon>Decapoda</taxon>
        <taxon>Pleocyemata</taxon>
        <taxon>Brachyura</taxon>
        <taxon>Eubrachyura</taxon>
        <taxon>Portunoidea</taxon>
        <taxon>Portunidae</taxon>
        <taxon>Portuninae</taxon>
        <taxon>Portunus</taxon>
    </lineage>
</organism>
<accession>A0A5B7DFA3</accession>
<sequence>MLAGIRRHTQSKTYSHINLVREGTIQAYPEARPVLPTMPSRCPFVPTQAEGIEGCCVRPDVTAVCHLPCPLALQRTSFHFLNPSPSSPSLIPHPFYIHILLSWFPFSRSHKSDRPSIYLCRVSTDSTLLPSILKVIEFRPPAPHVHAISYYLSISSA</sequence>
<reference evidence="1 2" key="1">
    <citation type="submission" date="2019-05" db="EMBL/GenBank/DDBJ databases">
        <title>Another draft genome of Portunus trituberculatus and its Hox gene families provides insights of decapod evolution.</title>
        <authorList>
            <person name="Jeong J.-H."/>
            <person name="Song I."/>
            <person name="Kim S."/>
            <person name="Choi T."/>
            <person name="Kim D."/>
            <person name="Ryu S."/>
            <person name="Kim W."/>
        </authorList>
    </citation>
    <scope>NUCLEOTIDE SEQUENCE [LARGE SCALE GENOMIC DNA]</scope>
    <source>
        <tissue evidence="1">Muscle</tissue>
    </source>
</reference>
<comment type="caution">
    <text evidence="1">The sequence shown here is derived from an EMBL/GenBank/DDBJ whole genome shotgun (WGS) entry which is preliminary data.</text>
</comment>
<dbReference type="EMBL" id="VSRR010000800">
    <property type="protein sequence ID" value="MPC19756.1"/>
    <property type="molecule type" value="Genomic_DNA"/>
</dbReference>
<keyword evidence="2" id="KW-1185">Reference proteome</keyword>
<dbReference type="AlphaFoldDB" id="A0A5B7DFA3"/>
<gene>
    <name evidence="1" type="ORF">E2C01_012681</name>
</gene>
<evidence type="ECO:0000313" key="1">
    <source>
        <dbReference type="EMBL" id="MPC19756.1"/>
    </source>
</evidence>
<protein>
    <submittedName>
        <fullName evidence="1">Uncharacterized protein</fullName>
    </submittedName>
</protein>
<name>A0A5B7DFA3_PORTR</name>
<proteinExistence type="predicted"/>
<dbReference type="Proteomes" id="UP000324222">
    <property type="component" value="Unassembled WGS sequence"/>
</dbReference>
<evidence type="ECO:0000313" key="2">
    <source>
        <dbReference type="Proteomes" id="UP000324222"/>
    </source>
</evidence>